<organism evidence="3 4">
    <name type="scientific">Paracidovorax wautersii</name>
    <dbReference type="NCBI Taxonomy" id="1177982"/>
    <lineage>
        <taxon>Bacteria</taxon>
        <taxon>Pseudomonadati</taxon>
        <taxon>Pseudomonadota</taxon>
        <taxon>Betaproteobacteria</taxon>
        <taxon>Burkholderiales</taxon>
        <taxon>Comamonadaceae</taxon>
        <taxon>Paracidovorax</taxon>
    </lineage>
</organism>
<dbReference type="InterPro" id="IPR043128">
    <property type="entry name" value="Rev_trsase/Diguanyl_cyclase"/>
</dbReference>
<dbReference type="CDD" id="cd00130">
    <property type="entry name" value="PAS"/>
    <property type="match status" value="1"/>
</dbReference>
<dbReference type="PROSITE" id="PS50887">
    <property type="entry name" value="GGDEF"/>
    <property type="match status" value="1"/>
</dbReference>
<dbReference type="GO" id="GO:0006355">
    <property type="term" value="P:regulation of DNA-templated transcription"/>
    <property type="evidence" value="ECO:0007669"/>
    <property type="project" value="InterPro"/>
</dbReference>
<dbReference type="Pfam" id="PF00989">
    <property type="entry name" value="PAS"/>
    <property type="match status" value="1"/>
</dbReference>
<dbReference type="RefSeq" id="WP_092940191.1">
    <property type="nucleotide sequence ID" value="NZ_FONX01000010.1"/>
</dbReference>
<dbReference type="Gene3D" id="3.30.70.270">
    <property type="match status" value="1"/>
</dbReference>
<dbReference type="OrthoDB" id="9813903at2"/>
<dbReference type="SMART" id="SM00267">
    <property type="entry name" value="GGDEF"/>
    <property type="match status" value="1"/>
</dbReference>
<dbReference type="FunFam" id="3.30.70.270:FF:000001">
    <property type="entry name" value="Diguanylate cyclase domain protein"/>
    <property type="match status" value="1"/>
</dbReference>
<gene>
    <name evidence="3" type="ORF">SAMN04489711_1104</name>
</gene>
<dbReference type="CDD" id="cd01949">
    <property type="entry name" value="GGDEF"/>
    <property type="match status" value="1"/>
</dbReference>
<sequence length="338" mass="37961">MLAPNARDLYEQLTLMPVDERLHFFSLTLTDVHRELQDYIVQLDSMRRFLEESEENYRQLVDSAQDAVITIDLTGRVIHWNRAAEKMFGWPASEAVGGVLGDLIVPHEHRVQHAKGLQRFKAEQSSNVLNKTIEITALHRSNGLFPIELSIWPHLQSGQQRFSAFIRDITDRKRREEATWNYAHFDALTGLPNRRLLTDRLEKAVEQAASMQSEVALLFIDLDRFKPVNDTYGHAVGDELLCLVASRLQGCLRKGDTVARLGGDEFIVLLPGLQAGAAVAQQVMRKITAALRQTFHIHDRLLDISGSVGIAVYPHDAAQADALLARADAAMYAAKHKA</sequence>
<dbReference type="EMBL" id="FONX01000010">
    <property type="protein sequence ID" value="SFF01803.1"/>
    <property type="molecule type" value="Genomic_DNA"/>
</dbReference>
<evidence type="ECO:0000313" key="3">
    <source>
        <dbReference type="EMBL" id="SFF01803.1"/>
    </source>
</evidence>
<dbReference type="SUPFAM" id="SSF55073">
    <property type="entry name" value="Nucleotide cyclase"/>
    <property type="match status" value="1"/>
</dbReference>
<name>A0A1I2F9T7_9BURK</name>
<dbReference type="Gene3D" id="3.30.450.20">
    <property type="entry name" value="PAS domain"/>
    <property type="match status" value="1"/>
</dbReference>
<proteinExistence type="predicted"/>
<keyword evidence="4" id="KW-1185">Reference proteome</keyword>
<evidence type="ECO:0000259" key="1">
    <source>
        <dbReference type="PROSITE" id="PS50112"/>
    </source>
</evidence>
<dbReference type="NCBIfam" id="TIGR00229">
    <property type="entry name" value="sensory_box"/>
    <property type="match status" value="1"/>
</dbReference>
<accession>A0A1I2F9T7</accession>
<dbReference type="InterPro" id="IPR013767">
    <property type="entry name" value="PAS_fold"/>
</dbReference>
<dbReference type="PANTHER" id="PTHR44757">
    <property type="entry name" value="DIGUANYLATE CYCLASE DGCP"/>
    <property type="match status" value="1"/>
</dbReference>
<protein>
    <submittedName>
        <fullName evidence="3">PAS domain S-box-containing protein/diguanylate cyclase (GGDEF) domain-containing protein</fullName>
    </submittedName>
</protein>
<dbReference type="InterPro" id="IPR029787">
    <property type="entry name" value="Nucleotide_cyclase"/>
</dbReference>
<feature type="domain" description="GGDEF" evidence="2">
    <location>
        <begin position="213"/>
        <end position="338"/>
    </location>
</feature>
<dbReference type="InterPro" id="IPR052155">
    <property type="entry name" value="Biofilm_reg_signaling"/>
</dbReference>
<dbReference type="PANTHER" id="PTHR44757:SF2">
    <property type="entry name" value="BIOFILM ARCHITECTURE MAINTENANCE PROTEIN MBAA"/>
    <property type="match status" value="1"/>
</dbReference>
<reference evidence="4" key="1">
    <citation type="submission" date="2016-10" db="EMBL/GenBank/DDBJ databases">
        <authorList>
            <person name="Varghese N."/>
            <person name="Submissions S."/>
        </authorList>
    </citation>
    <scope>NUCLEOTIDE SEQUENCE [LARGE SCALE GENOMIC DNA]</scope>
    <source>
        <strain evidence="4">DSM 27981</strain>
    </source>
</reference>
<dbReference type="NCBIfam" id="TIGR00254">
    <property type="entry name" value="GGDEF"/>
    <property type="match status" value="1"/>
</dbReference>
<dbReference type="InterPro" id="IPR000014">
    <property type="entry name" value="PAS"/>
</dbReference>
<dbReference type="GO" id="GO:0003824">
    <property type="term" value="F:catalytic activity"/>
    <property type="evidence" value="ECO:0007669"/>
    <property type="project" value="UniProtKB-ARBA"/>
</dbReference>
<dbReference type="Pfam" id="PF00990">
    <property type="entry name" value="GGDEF"/>
    <property type="match status" value="1"/>
</dbReference>
<dbReference type="InterPro" id="IPR035965">
    <property type="entry name" value="PAS-like_dom_sf"/>
</dbReference>
<dbReference type="PROSITE" id="PS50112">
    <property type="entry name" value="PAS"/>
    <property type="match status" value="1"/>
</dbReference>
<evidence type="ECO:0000259" key="2">
    <source>
        <dbReference type="PROSITE" id="PS50887"/>
    </source>
</evidence>
<evidence type="ECO:0000313" key="4">
    <source>
        <dbReference type="Proteomes" id="UP000199119"/>
    </source>
</evidence>
<dbReference type="SMART" id="SM00091">
    <property type="entry name" value="PAS"/>
    <property type="match status" value="1"/>
</dbReference>
<dbReference type="SUPFAM" id="SSF55785">
    <property type="entry name" value="PYP-like sensor domain (PAS domain)"/>
    <property type="match status" value="1"/>
</dbReference>
<feature type="domain" description="PAS" evidence="1">
    <location>
        <begin position="53"/>
        <end position="109"/>
    </location>
</feature>
<dbReference type="AlphaFoldDB" id="A0A1I2F9T7"/>
<dbReference type="InterPro" id="IPR000160">
    <property type="entry name" value="GGDEF_dom"/>
</dbReference>
<dbReference type="Proteomes" id="UP000199119">
    <property type="component" value="Unassembled WGS sequence"/>
</dbReference>
<dbReference type="STRING" id="1177982.SAMN04489711_1104"/>